<dbReference type="Gene3D" id="3.90.580.10">
    <property type="entry name" value="Zinc finger, CHC2-type domain"/>
    <property type="match status" value="1"/>
</dbReference>
<dbReference type="InterPro" id="IPR036977">
    <property type="entry name" value="DNA_primase_Znf_CHC2"/>
</dbReference>
<dbReference type="GO" id="GO:0008270">
    <property type="term" value="F:zinc ion binding"/>
    <property type="evidence" value="ECO:0007669"/>
    <property type="project" value="InterPro"/>
</dbReference>
<dbReference type="InterPro" id="IPR034154">
    <property type="entry name" value="TOPRIM_DnaG/twinkle"/>
</dbReference>
<gene>
    <name evidence="1" type="ORF">LCGC14_0246160</name>
</gene>
<sequence>MKAILILDRKTVLEHVSQEEIFEKYLGLRPQYGVSFTNPLRQDKYAGCRFYDKYGRIRFKDFSRGWNWDCFDVIMFDFGCNYNEALKIVATDFNIQTYEIGGFRRKPSSVRLSRRESFSSGNSSIIIKQKKFSRKELTFWGQYGIDEPTLERFRVMSVEKAWLQYPDKYKVEVYSYSYSDICFCYDLGWEIRKLYFPERKEDRFMQVTAKVAEGYVMLPDFGSHLIITKSYKDVIALWLYDLLSIAPASETVIFPEKFMAIVLKSFDQLFTLFDNDKAGKIASIKYRDQYNTTPLLFPSDMEKDFTDNLVSYGNNFMIDYAEDFKQRFL</sequence>
<dbReference type="SUPFAM" id="SSF56731">
    <property type="entry name" value="DNA primase core"/>
    <property type="match status" value="1"/>
</dbReference>
<reference evidence="1" key="1">
    <citation type="journal article" date="2015" name="Nature">
        <title>Complex archaea that bridge the gap between prokaryotes and eukaryotes.</title>
        <authorList>
            <person name="Spang A."/>
            <person name="Saw J.H."/>
            <person name="Jorgensen S.L."/>
            <person name="Zaremba-Niedzwiedzka K."/>
            <person name="Martijn J."/>
            <person name="Lind A.E."/>
            <person name="van Eijk R."/>
            <person name="Schleper C."/>
            <person name="Guy L."/>
            <person name="Ettema T.J."/>
        </authorList>
    </citation>
    <scope>NUCLEOTIDE SEQUENCE</scope>
</reference>
<dbReference type="AlphaFoldDB" id="A0A0F9U675"/>
<proteinExistence type="predicted"/>
<evidence type="ECO:0000313" key="1">
    <source>
        <dbReference type="EMBL" id="KKN88725.1"/>
    </source>
</evidence>
<dbReference type="GO" id="GO:0003677">
    <property type="term" value="F:DNA binding"/>
    <property type="evidence" value="ECO:0007669"/>
    <property type="project" value="InterPro"/>
</dbReference>
<dbReference type="SUPFAM" id="SSF57783">
    <property type="entry name" value="Zinc beta-ribbon"/>
    <property type="match status" value="1"/>
</dbReference>
<dbReference type="CDD" id="cd01029">
    <property type="entry name" value="TOPRIM_primases"/>
    <property type="match status" value="1"/>
</dbReference>
<protein>
    <submittedName>
        <fullName evidence="1">Uncharacterized protein</fullName>
    </submittedName>
</protein>
<dbReference type="Gene3D" id="3.40.1360.10">
    <property type="match status" value="1"/>
</dbReference>
<accession>A0A0F9U675</accession>
<dbReference type="EMBL" id="LAZR01000126">
    <property type="protein sequence ID" value="KKN88725.1"/>
    <property type="molecule type" value="Genomic_DNA"/>
</dbReference>
<name>A0A0F9U675_9ZZZZ</name>
<organism evidence="1">
    <name type="scientific">marine sediment metagenome</name>
    <dbReference type="NCBI Taxonomy" id="412755"/>
    <lineage>
        <taxon>unclassified sequences</taxon>
        <taxon>metagenomes</taxon>
        <taxon>ecological metagenomes</taxon>
    </lineage>
</organism>
<comment type="caution">
    <text evidence="1">The sequence shown here is derived from an EMBL/GenBank/DDBJ whole genome shotgun (WGS) entry which is preliminary data.</text>
</comment>
<dbReference type="GO" id="GO:0006260">
    <property type="term" value="P:DNA replication"/>
    <property type="evidence" value="ECO:0007669"/>
    <property type="project" value="InterPro"/>
</dbReference>